<dbReference type="AlphaFoldDB" id="A0A4Z0WFZ4"/>
<dbReference type="Gene3D" id="3.90.180.10">
    <property type="entry name" value="Medium-chain alcohol dehydrogenases, catalytic domain"/>
    <property type="match status" value="1"/>
</dbReference>
<gene>
    <name evidence="6" type="ORF">E4656_10190</name>
</gene>
<sequence>MKRVVCKRPGEMALETAEKPSPGKSEVLVGIKRIGLCGTDIHAYSGNQPYFKYPRVLGHELAGVVESVGEGVTAVEPGTTVYVMPYIECGECIACRKGRTNCCTNMSVLGVHKDGGMCEYLSVPQSHVIKAEGLDLDQLALVECMAIGAHAVRRADVQPGTTVAVVGAGPIGMGIVQFAKARGARVIVVDMNQDRLKFCQKTLGAAATIPGDSDVAAELDKLTNGDFPEVVFEATGNPKAMMAGFKWTAHAGKYVLVSVVNADITFNDPEFHKRELSLLGSRNATTEDFEHVVRCLQDGVILSTEMVTHRCNLDELPQTMPGWIQPTSGIIKAIVEVN</sequence>
<dbReference type="PROSITE" id="PS00059">
    <property type="entry name" value="ADH_ZINC"/>
    <property type="match status" value="1"/>
</dbReference>
<accession>A0A4Z0WFZ4</accession>
<organism evidence="6 7">
    <name type="scientific">Natronospirillum operosum</name>
    <dbReference type="NCBI Taxonomy" id="2759953"/>
    <lineage>
        <taxon>Bacteria</taxon>
        <taxon>Pseudomonadati</taxon>
        <taxon>Pseudomonadota</taxon>
        <taxon>Gammaproteobacteria</taxon>
        <taxon>Oceanospirillales</taxon>
        <taxon>Natronospirillaceae</taxon>
        <taxon>Natronospirillum</taxon>
    </lineage>
</organism>
<comment type="similarity">
    <text evidence="4">Belongs to the zinc-containing alcohol dehydrogenase family.</text>
</comment>
<feature type="domain" description="Enoyl reductase (ER)" evidence="5">
    <location>
        <begin position="7"/>
        <end position="302"/>
    </location>
</feature>
<evidence type="ECO:0000256" key="4">
    <source>
        <dbReference type="RuleBase" id="RU361277"/>
    </source>
</evidence>
<dbReference type="EMBL" id="SRMF01000003">
    <property type="protein sequence ID" value="TGG93410.1"/>
    <property type="molecule type" value="Genomic_DNA"/>
</dbReference>
<keyword evidence="7" id="KW-1185">Reference proteome</keyword>
<dbReference type="Pfam" id="PF08240">
    <property type="entry name" value="ADH_N"/>
    <property type="match status" value="1"/>
</dbReference>
<keyword evidence="2 4" id="KW-0862">Zinc</keyword>
<dbReference type="Proteomes" id="UP000297475">
    <property type="component" value="Unassembled WGS sequence"/>
</dbReference>
<name>A0A4Z0WFZ4_9GAMM</name>
<evidence type="ECO:0000256" key="2">
    <source>
        <dbReference type="ARBA" id="ARBA00022833"/>
    </source>
</evidence>
<dbReference type="Pfam" id="PF00107">
    <property type="entry name" value="ADH_zinc_N"/>
    <property type="match status" value="1"/>
</dbReference>
<dbReference type="InterPro" id="IPR011032">
    <property type="entry name" value="GroES-like_sf"/>
</dbReference>
<comment type="cofactor">
    <cofactor evidence="4">
        <name>Zn(2+)</name>
        <dbReference type="ChEBI" id="CHEBI:29105"/>
    </cofactor>
</comment>
<dbReference type="PANTHER" id="PTHR43401:SF3">
    <property type="entry name" value="L-GALACTONATE-5-DEHYDROGENASE"/>
    <property type="match status" value="1"/>
</dbReference>
<dbReference type="InterPro" id="IPR013154">
    <property type="entry name" value="ADH-like_N"/>
</dbReference>
<comment type="caution">
    <text evidence="6">The sequence shown here is derived from an EMBL/GenBank/DDBJ whole genome shotgun (WGS) entry which is preliminary data.</text>
</comment>
<keyword evidence="1 4" id="KW-0479">Metal-binding</keyword>
<dbReference type="CDD" id="cd08261">
    <property type="entry name" value="Zn_ADH7"/>
    <property type="match status" value="1"/>
</dbReference>
<evidence type="ECO:0000256" key="3">
    <source>
        <dbReference type="ARBA" id="ARBA00023002"/>
    </source>
</evidence>
<dbReference type="GO" id="GO:0016616">
    <property type="term" value="F:oxidoreductase activity, acting on the CH-OH group of donors, NAD or NADP as acceptor"/>
    <property type="evidence" value="ECO:0007669"/>
    <property type="project" value="UniProtKB-ARBA"/>
</dbReference>
<dbReference type="GO" id="GO:0008270">
    <property type="term" value="F:zinc ion binding"/>
    <property type="evidence" value="ECO:0007669"/>
    <property type="project" value="InterPro"/>
</dbReference>
<evidence type="ECO:0000313" key="7">
    <source>
        <dbReference type="Proteomes" id="UP000297475"/>
    </source>
</evidence>
<dbReference type="SUPFAM" id="SSF50129">
    <property type="entry name" value="GroES-like"/>
    <property type="match status" value="1"/>
</dbReference>
<dbReference type="InterPro" id="IPR020843">
    <property type="entry name" value="ER"/>
</dbReference>
<keyword evidence="3" id="KW-0560">Oxidoreductase</keyword>
<dbReference type="OrthoDB" id="9809185at2"/>
<reference evidence="6 7" key="1">
    <citation type="submission" date="2019-04" db="EMBL/GenBank/DDBJ databases">
        <title>Natronospirillum operosus gen. nov., sp. nov., a haloalkaliphilic satellite isolated from decaying biomass of laboratory culture of cyanobacterium Geitlerinema sp. and proposal of Natronospirillaceae fam. nov. and Saccharospirillaceae fam. nov.</title>
        <authorList>
            <person name="Kevbrin V."/>
            <person name="Boltyanskaya Y."/>
            <person name="Koziaeva V."/>
            <person name="Grouzdev D.S."/>
            <person name="Park M."/>
            <person name="Cho J."/>
        </authorList>
    </citation>
    <scope>NUCLEOTIDE SEQUENCE [LARGE SCALE GENOMIC DNA]</scope>
    <source>
        <strain evidence="6 7">G-116</strain>
    </source>
</reference>
<dbReference type="InterPro" id="IPR050129">
    <property type="entry name" value="Zn_alcohol_dh"/>
</dbReference>
<evidence type="ECO:0000256" key="1">
    <source>
        <dbReference type="ARBA" id="ARBA00022723"/>
    </source>
</evidence>
<dbReference type="InterPro" id="IPR036291">
    <property type="entry name" value="NAD(P)-bd_dom_sf"/>
</dbReference>
<evidence type="ECO:0000259" key="5">
    <source>
        <dbReference type="SMART" id="SM00829"/>
    </source>
</evidence>
<proteinExistence type="inferred from homology"/>
<dbReference type="InterPro" id="IPR002328">
    <property type="entry name" value="ADH_Zn_CS"/>
</dbReference>
<dbReference type="InterPro" id="IPR013149">
    <property type="entry name" value="ADH-like_C"/>
</dbReference>
<dbReference type="Gene3D" id="3.40.50.720">
    <property type="entry name" value="NAD(P)-binding Rossmann-like Domain"/>
    <property type="match status" value="1"/>
</dbReference>
<dbReference type="RefSeq" id="WP_135483119.1">
    <property type="nucleotide sequence ID" value="NZ_SRMF01000003.1"/>
</dbReference>
<dbReference type="SMART" id="SM00829">
    <property type="entry name" value="PKS_ER"/>
    <property type="match status" value="1"/>
</dbReference>
<protein>
    <submittedName>
        <fullName evidence="6">Zinc-binding alcohol dehydrogenase family protein</fullName>
    </submittedName>
</protein>
<dbReference type="SUPFAM" id="SSF51735">
    <property type="entry name" value="NAD(P)-binding Rossmann-fold domains"/>
    <property type="match status" value="1"/>
</dbReference>
<evidence type="ECO:0000313" key="6">
    <source>
        <dbReference type="EMBL" id="TGG93410.1"/>
    </source>
</evidence>
<dbReference type="PANTHER" id="PTHR43401">
    <property type="entry name" value="L-THREONINE 3-DEHYDROGENASE"/>
    <property type="match status" value="1"/>
</dbReference>